<feature type="binding site" evidence="12">
    <location>
        <position position="462"/>
    </location>
    <ligand>
        <name>S-adenosyl-L-methionine</name>
        <dbReference type="ChEBI" id="CHEBI:59789"/>
    </ligand>
</feature>
<dbReference type="Gene3D" id="3.40.50.150">
    <property type="entry name" value="Vaccinia Virus protein VP39"/>
    <property type="match status" value="2"/>
</dbReference>
<organism evidence="15 16">
    <name type="scientific">Tupaia chinensis</name>
    <name type="common">Chinese tree shrew</name>
    <name type="synonym">Tupaia belangeri chinensis</name>
    <dbReference type="NCBI Taxonomy" id="246437"/>
    <lineage>
        <taxon>Eukaryota</taxon>
        <taxon>Metazoa</taxon>
        <taxon>Chordata</taxon>
        <taxon>Craniata</taxon>
        <taxon>Vertebrata</taxon>
        <taxon>Euteleostomi</taxon>
        <taxon>Mammalia</taxon>
        <taxon>Eutheria</taxon>
        <taxon>Euarchontoglires</taxon>
        <taxon>Scandentia</taxon>
        <taxon>Tupaiidae</taxon>
        <taxon>Tupaia</taxon>
    </lineage>
</organism>
<evidence type="ECO:0000256" key="7">
    <source>
        <dbReference type="ARBA" id="ARBA00022884"/>
    </source>
</evidence>
<dbReference type="AlphaFoldDB" id="L9KFA4"/>
<dbReference type="Pfam" id="PF01189">
    <property type="entry name" value="Methyltr_RsmB-F"/>
    <property type="match status" value="2"/>
</dbReference>
<dbReference type="InterPro" id="IPR049561">
    <property type="entry name" value="NSUN5_7_fdxn-like"/>
</dbReference>
<evidence type="ECO:0000313" key="16">
    <source>
        <dbReference type="Proteomes" id="UP000011518"/>
    </source>
</evidence>
<dbReference type="FunFam" id="3.30.70.1170:FF:000004">
    <property type="entry name" value="probable 28S rRNA (Cytosine-C(5))-methyltransferase isoform X2"/>
    <property type="match status" value="1"/>
</dbReference>
<feature type="binding site" evidence="12">
    <location>
        <position position="305"/>
    </location>
    <ligand>
        <name>S-adenosyl-L-methionine</name>
        <dbReference type="ChEBI" id="CHEBI:59789"/>
    </ligand>
</feature>
<dbReference type="CDD" id="cd02440">
    <property type="entry name" value="AdoMet_MTases"/>
    <property type="match status" value="1"/>
</dbReference>
<comment type="subcellular location">
    <subcellularLocation>
        <location evidence="1">Nucleus</location>
        <location evidence="1">Nucleolus</location>
    </subcellularLocation>
</comment>
<evidence type="ECO:0000256" key="3">
    <source>
        <dbReference type="ARBA" id="ARBA00022553"/>
    </source>
</evidence>
<keyword evidence="16" id="KW-1185">Reference proteome</keyword>
<dbReference type="PRINTS" id="PR02008">
    <property type="entry name" value="RCMTFAMILY"/>
</dbReference>
<dbReference type="PANTHER" id="PTHR22807">
    <property type="entry name" value="NOP2 YEAST -RELATED NOL1/NOP2/FMU SUN DOMAIN-CONTAINING"/>
    <property type="match status" value="1"/>
</dbReference>
<keyword evidence="5 12" id="KW-0808">Transferase</keyword>
<dbReference type="EMBL" id="KB320881">
    <property type="protein sequence ID" value="ELW61338.1"/>
    <property type="molecule type" value="Genomic_DNA"/>
</dbReference>
<dbReference type="InterPro" id="IPR023267">
    <property type="entry name" value="RCMT"/>
</dbReference>
<evidence type="ECO:0000256" key="8">
    <source>
        <dbReference type="ARBA" id="ARBA00022990"/>
    </source>
</evidence>
<dbReference type="SUPFAM" id="SSF53335">
    <property type="entry name" value="S-adenosyl-L-methionine-dependent methyltransferases"/>
    <property type="match status" value="2"/>
</dbReference>
<evidence type="ECO:0000256" key="4">
    <source>
        <dbReference type="ARBA" id="ARBA00022603"/>
    </source>
</evidence>
<feature type="domain" description="SAM-dependent MTase RsmB/NOP-type" evidence="14">
    <location>
        <begin position="431"/>
        <end position="602"/>
    </location>
</feature>
<keyword evidence="8" id="KW-0007">Acetylation</keyword>
<keyword evidence="9" id="KW-0539">Nucleus</keyword>
<evidence type="ECO:0000313" key="15">
    <source>
        <dbReference type="EMBL" id="ELW61338.1"/>
    </source>
</evidence>
<dbReference type="PANTHER" id="PTHR22807:SF4">
    <property type="entry name" value="28S RRNA (CYTOSINE-C(5))-METHYLTRANSFERASE"/>
    <property type="match status" value="1"/>
</dbReference>
<evidence type="ECO:0000256" key="12">
    <source>
        <dbReference type="PROSITE-ProRule" id="PRU01023"/>
    </source>
</evidence>
<evidence type="ECO:0000256" key="9">
    <source>
        <dbReference type="ARBA" id="ARBA00023242"/>
    </source>
</evidence>
<keyword evidence="3" id="KW-0597">Phosphoprotein</keyword>
<dbReference type="InterPro" id="IPR001678">
    <property type="entry name" value="MeTrfase_RsmB-F_NOP2_dom"/>
</dbReference>
<gene>
    <name evidence="15" type="ORF">TREES_T100021546</name>
</gene>
<protein>
    <recommendedName>
        <fullName evidence="10">28S rRNA (cytosine-C(5))-methyltransferase</fullName>
    </recommendedName>
    <alternativeName>
        <fullName evidence="11">NOL1/NOP2/Sun domain family member 5</fullName>
    </alternativeName>
</protein>
<comment type="caution">
    <text evidence="12">Lacks conserved residue(s) required for the propagation of feature annotation.</text>
</comment>
<dbReference type="STRING" id="246437.L9KFA4"/>
<keyword evidence="6 12" id="KW-0949">S-adenosyl-L-methionine</keyword>
<feature type="binding site" evidence="12">
    <location>
        <position position="285"/>
    </location>
    <ligand>
        <name>S-adenosyl-L-methionine</name>
        <dbReference type="ChEBI" id="CHEBI:59789"/>
    </ligand>
</feature>
<keyword evidence="2" id="KW-0698">rRNA processing</keyword>
<feature type="binding site" evidence="12">
    <location>
        <position position="435"/>
    </location>
    <ligand>
        <name>S-adenosyl-L-methionine</name>
        <dbReference type="ChEBI" id="CHEBI:59789"/>
    </ligand>
</feature>
<evidence type="ECO:0000256" key="1">
    <source>
        <dbReference type="ARBA" id="ARBA00004604"/>
    </source>
</evidence>
<dbReference type="eggNOG" id="KOG2360">
    <property type="taxonomic scope" value="Eukaryota"/>
</dbReference>
<evidence type="ECO:0000256" key="5">
    <source>
        <dbReference type="ARBA" id="ARBA00022679"/>
    </source>
</evidence>
<dbReference type="GO" id="GO:0003723">
    <property type="term" value="F:RNA binding"/>
    <property type="evidence" value="ECO:0007669"/>
    <property type="project" value="UniProtKB-UniRule"/>
</dbReference>
<feature type="binding site" evidence="12">
    <location>
        <begin position="234"/>
        <end position="240"/>
    </location>
    <ligand>
        <name>S-adenosyl-L-methionine</name>
        <dbReference type="ChEBI" id="CHEBI:59789"/>
    </ligand>
</feature>
<dbReference type="Proteomes" id="UP000011518">
    <property type="component" value="Unassembled WGS sequence"/>
</dbReference>
<dbReference type="GO" id="GO:0009383">
    <property type="term" value="F:rRNA (cytosine-C5-)-methyltransferase activity"/>
    <property type="evidence" value="ECO:0007669"/>
    <property type="project" value="UniProtKB-ARBA"/>
</dbReference>
<dbReference type="GO" id="GO:0070475">
    <property type="term" value="P:rRNA base methylation"/>
    <property type="evidence" value="ECO:0007669"/>
    <property type="project" value="TreeGrafter"/>
</dbReference>
<evidence type="ECO:0000256" key="13">
    <source>
        <dbReference type="SAM" id="MobiDB-lite"/>
    </source>
</evidence>
<dbReference type="FunFam" id="3.40.50.150:FF:000139">
    <property type="entry name" value="probable 28S rRNA (Cytosine-C(5))-methyltransferase isoform X2"/>
    <property type="match status" value="1"/>
</dbReference>
<dbReference type="GO" id="GO:0005730">
    <property type="term" value="C:nucleolus"/>
    <property type="evidence" value="ECO:0007669"/>
    <property type="project" value="UniProtKB-SubCell"/>
</dbReference>
<dbReference type="Gene3D" id="3.30.70.1170">
    <property type="entry name" value="Sun protein, domain 3"/>
    <property type="match status" value="1"/>
</dbReference>
<feature type="binding site" evidence="12">
    <location>
        <position position="258"/>
    </location>
    <ligand>
        <name>S-adenosyl-L-methionine</name>
        <dbReference type="ChEBI" id="CHEBI:59789"/>
    </ligand>
</feature>
<dbReference type="PROSITE" id="PS51686">
    <property type="entry name" value="SAM_MT_RSMB_NOP"/>
    <property type="match status" value="2"/>
</dbReference>
<evidence type="ECO:0000256" key="11">
    <source>
        <dbReference type="ARBA" id="ARBA00076890"/>
    </source>
</evidence>
<dbReference type="InterPro" id="IPR029063">
    <property type="entry name" value="SAM-dependent_MTases_sf"/>
</dbReference>
<comment type="similarity">
    <text evidence="12">Belongs to the class I-like SAM-binding methyltransferase superfamily. RsmB/NOP family.</text>
</comment>
<accession>L9KFA4</accession>
<feature type="active site" description="Nucleophile" evidence="12">
    <location>
        <position position="536"/>
    </location>
</feature>
<feature type="active site" description="Nucleophile" evidence="12">
    <location>
        <position position="359"/>
    </location>
</feature>
<dbReference type="InterPro" id="IPR049560">
    <property type="entry name" value="MeTrfase_RsmB-F_NOP2_cat"/>
</dbReference>
<name>L9KFA4_TUPCH</name>
<feature type="region of interest" description="Disordered" evidence="13">
    <location>
        <begin position="606"/>
        <end position="635"/>
    </location>
</feature>
<reference evidence="16" key="2">
    <citation type="journal article" date="2013" name="Nat. Commun.">
        <title>Genome of the Chinese tree shrew.</title>
        <authorList>
            <person name="Fan Y."/>
            <person name="Huang Z.Y."/>
            <person name="Cao C.C."/>
            <person name="Chen C.S."/>
            <person name="Chen Y.X."/>
            <person name="Fan D.D."/>
            <person name="He J."/>
            <person name="Hou H.L."/>
            <person name="Hu L."/>
            <person name="Hu X.T."/>
            <person name="Jiang X.T."/>
            <person name="Lai R."/>
            <person name="Lang Y.S."/>
            <person name="Liang B."/>
            <person name="Liao S.G."/>
            <person name="Mu D."/>
            <person name="Ma Y.Y."/>
            <person name="Niu Y.Y."/>
            <person name="Sun X.Q."/>
            <person name="Xia J.Q."/>
            <person name="Xiao J."/>
            <person name="Xiong Z.Q."/>
            <person name="Xu L."/>
            <person name="Yang L."/>
            <person name="Zhang Y."/>
            <person name="Zhao W."/>
            <person name="Zhao X.D."/>
            <person name="Zheng Y.T."/>
            <person name="Zhou J.M."/>
            <person name="Zhu Y.B."/>
            <person name="Zhang G.J."/>
            <person name="Wang J."/>
            <person name="Yao Y.G."/>
        </authorList>
    </citation>
    <scope>NUCLEOTIDE SEQUENCE [LARGE SCALE GENOMIC DNA]</scope>
</reference>
<reference evidence="16" key="1">
    <citation type="submission" date="2012-07" db="EMBL/GenBank/DDBJ databases">
        <title>Genome of the Chinese tree shrew, a rising model animal genetically related to primates.</title>
        <authorList>
            <person name="Zhang G."/>
            <person name="Fan Y."/>
            <person name="Yao Y."/>
            <person name="Huang Z."/>
        </authorList>
    </citation>
    <scope>NUCLEOTIDE SEQUENCE [LARGE SCALE GENOMIC DNA]</scope>
</reference>
<dbReference type="FunCoup" id="L9KFA4">
    <property type="interactions" value="1402"/>
</dbReference>
<evidence type="ECO:0000256" key="6">
    <source>
        <dbReference type="ARBA" id="ARBA00022691"/>
    </source>
</evidence>
<sequence>MALYAAAAAVLAGVESRQGSIKGLVYASSFQNVKQLYALVCETQRYSAVLDAVIASAGLLRAEKKLRPHLAKVLVYELLLGKGFRGSGGRWKPLLGRHQARLKAELARLKVHRGVSRNEDLLEVGSRPGTTCQVPRFVRVNTLKTCSDDAIDYFKRQGFSYQGQASSLDDLKALKGKHFLLDPLLPDLLVFPAQTDLHEHPLYQAGHLILQDKASCLPAMLLAPPPGSHVIDACAAPGNKTSHLAALLKNQGKIFAFDLDAKRLASMATLLARAGVSCCELAEEDFLAVSPSDERYRQVQYILLDPSCSGSGMLTRQLEEPGAGTPSKERLHALAGFQQRALCHALTFPSLQRLVYSTCSLCQEENEDVVREALQQSPGTFRLAPALPSWPHRGLSTFPGAEHCLRASPETTLTGGFFVAVIERVEVPRKIFAFDLDAKRLASMATLLARAGVSCCELAEEDFLAVSPSDERYRQVQYILLDPSCSGSGMLTRQLEEPGAGTPSKERLHALAGFQQRALCHALTFPSLQRLVYSTCSLCQEENEDVVREALQQSPGTFRLAPALPSWPHRGLSTFPGAEHCLRASPETTLTGGFFVAVIERVEVPSPTGRSTGTRTYTQPSPKEKEETANSSSWS</sequence>
<dbReference type="InterPro" id="IPR048889">
    <property type="entry name" value="NSUN5_RCM1_N"/>
</dbReference>
<evidence type="ECO:0000256" key="10">
    <source>
        <dbReference type="ARBA" id="ARBA00069641"/>
    </source>
</evidence>
<keyword evidence="4 12" id="KW-0489">Methyltransferase</keyword>
<dbReference type="InParanoid" id="L9KFA4"/>
<keyword evidence="7 12" id="KW-0694">RNA-binding</keyword>
<evidence type="ECO:0000256" key="2">
    <source>
        <dbReference type="ARBA" id="ARBA00022552"/>
    </source>
</evidence>
<evidence type="ECO:0000259" key="14">
    <source>
        <dbReference type="PROSITE" id="PS51686"/>
    </source>
</evidence>
<feature type="compositionally biased region" description="Polar residues" evidence="13">
    <location>
        <begin position="608"/>
        <end position="621"/>
    </location>
</feature>
<dbReference type="Pfam" id="PF21148">
    <property type="entry name" value="NSUN5_fdxn-like"/>
    <property type="match status" value="1"/>
</dbReference>
<dbReference type="Pfam" id="PF21153">
    <property type="entry name" value="NSUN5_N"/>
    <property type="match status" value="1"/>
</dbReference>
<feature type="binding site" evidence="12">
    <location>
        <position position="482"/>
    </location>
    <ligand>
        <name>S-adenosyl-L-methionine</name>
        <dbReference type="ChEBI" id="CHEBI:59789"/>
    </ligand>
</feature>
<proteinExistence type="inferred from homology"/>
<feature type="domain" description="SAM-dependent MTase RsmB/NOP-type" evidence="14">
    <location>
        <begin position="126"/>
        <end position="425"/>
    </location>
</feature>